<dbReference type="PANTHER" id="PTHR24299:SF59">
    <property type="entry name" value="CYTOCHROME P450 SUPERFAMILY PROTEIN"/>
    <property type="match status" value="1"/>
</dbReference>
<dbReference type="EMBL" id="PKMF04000068">
    <property type="protein sequence ID" value="KAK7853123.1"/>
    <property type="molecule type" value="Genomic_DNA"/>
</dbReference>
<comment type="caution">
    <text evidence="1">The sequence shown here is derived from an EMBL/GenBank/DDBJ whole genome shotgun (WGS) entry which is preliminary data.</text>
</comment>
<dbReference type="InterPro" id="IPR036396">
    <property type="entry name" value="Cyt_P450_sf"/>
</dbReference>
<dbReference type="Pfam" id="PF00067">
    <property type="entry name" value="p450"/>
    <property type="match status" value="1"/>
</dbReference>
<dbReference type="InterPro" id="IPR001128">
    <property type="entry name" value="Cyt_P450"/>
</dbReference>
<dbReference type="GO" id="GO:0016705">
    <property type="term" value="F:oxidoreductase activity, acting on paired donors, with incorporation or reduction of molecular oxygen"/>
    <property type="evidence" value="ECO:0007669"/>
    <property type="project" value="InterPro"/>
</dbReference>
<name>A0AAW0LRL6_QUESU</name>
<keyword evidence="2" id="KW-1185">Reference proteome</keyword>
<sequence length="128" mass="14519">KAIPKKLLPGPKPFPLIGNLLEVGDKPHKFLTKLSKDHGPIISVKLGQVTTILWPKKSFKYMTNNCPIEPSQMHSEPTDTTSLAWQVYLFQPVDLADSNSNTAREYKEIIWNIMKEDGRPNLADYFPV</sequence>
<dbReference type="GO" id="GO:0004497">
    <property type="term" value="F:monooxygenase activity"/>
    <property type="evidence" value="ECO:0007669"/>
    <property type="project" value="InterPro"/>
</dbReference>
<accession>A0AAW0LRL6</accession>
<dbReference type="SUPFAM" id="SSF48264">
    <property type="entry name" value="Cytochrome P450"/>
    <property type="match status" value="1"/>
</dbReference>
<dbReference type="PANTHER" id="PTHR24299">
    <property type="entry name" value="CYTOCHROME P450 FAMILY 1"/>
    <property type="match status" value="1"/>
</dbReference>
<reference evidence="1 2" key="1">
    <citation type="journal article" date="2018" name="Sci. Data">
        <title>The draft genome sequence of cork oak.</title>
        <authorList>
            <person name="Ramos A.M."/>
            <person name="Usie A."/>
            <person name="Barbosa P."/>
            <person name="Barros P.M."/>
            <person name="Capote T."/>
            <person name="Chaves I."/>
            <person name="Simoes F."/>
            <person name="Abreu I."/>
            <person name="Carrasquinho I."/>
            <person name="Faro C."/>
            <person name="Guimaraes J.B."/>
            <person name="Mendonca D."/>
            <person name="Nobrega F."/>
            <person name="Rodrigues L."/>
            <person name="Saibo N.J.M."/>
            <person name="Varela M.C."/>
            <person name="Egas C."/>
            <person name="Matos J."/>
            <person name="Miguel C.M."/>
            <person name="Oliveira M.M."/>
            <person name="Ricardo C.P."/>
            <person name="Goncalves S."/>
        </authorList>
    </citation>
    <scope>NUCLEOTIDE SEQUENCE [LARGE SCALE GENOMIC DNA]</scope>
    <source>
        <strain evidence="2">cv. HL8</strain>
    </source>
</reference>
<evidence type="ECO:0000313" key="2">
    <source>
        <dbReference type="Proteomes" id="UP000237347"/>
    </source>
</evidence>
<proteinExistence type="predicted"/>
<dbReference type="Gene3D" id="1.10.630.10">
    <property type="entry name" value="Cytochrome P450"/>
    <property type="match status" value="1"/>
</dbReference>
<evidence type="ECO:0000313" key="1">
    <source>
        <dbReference type="EMBL" id="KAK7853123.1"/>
    </source>
</evidence>
<protein>
    <submittedName>
        <fullName evidence="1">Inactive cytochrome p450 76ad1</fullName>
    </submittedName>
</protein>
<organism evidence="1 2">
    <name type="scientific">Quercus suber</name>
    <name type="common">Cork oak</name>
    <dbReference type="NCBI Taxonomy" id="58331"/>
    <lineage>
        <taxon>Eukaryota</taxon>
        <taxon>Viridiplantae</taxon>
        <taxon>Streptophyta</taxon>
        <taxon>Embryophyta</taxon>
        <taxon>Tracheophyta</taxon>
        <taxon>Spermatophyta</taxon>
        <taxon>Magnoliopsida</taxon>
        <taxon>eudicotyledons</taxon>
        <taxon>Gunneridae</taxon>
        <taxon>Pentapetalae</taxon>
        <taxon>rosids</taxon>
        <taxon>fabids</taxon>
        <taxon>Fagales</taxon>
        <taxon>Fagaceae</taxon>
        <taxon>Quercus</taxon>
    </lineage>
</organism>
<dbReference type="Proteomes" id="UP000237347">
    <property type="component" value="Unassembled WGS sequence"/>
</dbReference>
<dbReference type="AlphaFoldDB" id="A0AAW0LRL6"/>
<dbReference type="GO" id="GO:0020037">
    <property type="term" value="F:heme binding"/>
    <property type="evidence" value="ECO:0007669"/>
    <property type="project" value="InterPro"/>
</dbReference>
<dbReference type="GO" id="GO:0005506">
    <property type="term" value="F:iron ion binding"/>
    <property type="evidence" value="ECO:0007669"/>
    <property type="project" value="InterPro"/>
</dbReference>
<gene>
    <name evidence="1" type="primary">CYP76AD1_0</name>
    <name evidence="1" type="ORF">CFP56_036908</name>
</gene>
<feature type="non-terminal residue" evidence="1">
    <location>
        <position position="1"/>
    </location>
</feature>